<evidence type="ECO:0000313" key="7">
    <source>
        <dbReference type="Proteomes" id="UP001320119"/>
    </source>
</evidence>
<dbReference type="SMART" id="SM00411">
    <property type="entry name" value="BHL"/>
    <property type="match status" value="1"/>
</dbReference>
<dbReference type="SUPFAM" id="SSF47729">
    <property type="entry name" value="IHF-like DNA-binding proteins"/>
    <property type="match status" value="1"/>
</dbReference>
<dbReference type="GO" id="GO:0006351">
    <property type="term" value="P:DNA-templated transcription"/>
    <property type="evidence" value="ECO:0007669"/>
    <property type="project" value="UniProtKB-ARBA"/>
</dbReference>
<reference evidence="6 7" key="1">
    <citation type="journal article" date="2022" name="IScience">
        <title>An ultrasensitive nanofiber-based assay for enzymatic hydrolysis and deep-sea microbial degradation of cellulose.</title>
        <authorList>
            <person name="Tsudome M."/>
            <person name="Tachioka M."/>
            <person name="Miyazaki M."/>
            <person name="Uchimura K."/>
            <person name="Tsuda M."/>
            <person name="Takaki Y."/>
            <person name="Deguchi S."/>
        </authorList>
    </citation>
    <scope>NUCLEOTIDE SEQUENCE [LARGE SCALE GENOMIC DNA]</scope>
    <source>
        <strain evidence="6 7">GE09</strain>
    </source>
</reference>
<dbReference type="GO" id="GO:0030527">
    <property type="term" value="F:structural constituent of chromatin"/>
    <property type="evidence" value="ECO:0007669"/>
    <property type="project" value="InterPro"/>
</dbReference>
<dbReference type="EMBL" id="AP023086">
    <property type="protein sequence ID" value="BCD98080.1"/>
    <property type="molecule type" value="Genomic_DNA"/>
</dbReference>
<dbReference type="GO" id="GO:1990178">
    <property type="term" value="C:HU-DNA complex"/>
    <property type="evidence" value="ECO:0007669"/>
    <property type="project" value="UniProtKB-ARBA"/>
</dbReference>
<dbReference type="Gene3D" id="4.10.520.10">
    <property type="entry name" value="IHF-like DNA-binding proteins"/>
    <property type="match status" value="1"/>
</dbReference>
<dbReference type="KEGG" id="marq:MARGE09_P2281"/>
<dbReference type="FunFam" id="4.10.520.10:FF:000001">
    <property type="entry name" value="DNA-binding protein HU"/>
    <property type="match status" value="1"/>
</dbReference>
<dbReference type="Pfam" id="PF00216">
    <property type="entry name" value="Bac_DNA_binding"/>
    <property type="match status" value="1"/>
</dbReference>
<dbReference type="PROSITE" id="PS00045">
    <property type="entry name" value="HISTONE_LIKE"/>
    <property type="match status" value="1"/>
</dbReference>
<comment type="similarity">
    <text evidence="2 5">Belongs to the bacterial histone-like protein family.</text>
</comment>
<dbReference type="InterPro" id="IPR010992">
    <property type="entry name" value="IHF-like_DNA-bd_dom_sf"/>
</dbReference>
<keyword evidence="7" id="KW-1185">Reference proteome</keyword>
<keyword evidence="3" id="KW-0226">DNA condensation</keyword>
<evidence type="ECO:0000256" key="4">
    <source>
        <dbReference type="ARBA" id="ARBA00023125"/>
    </source>
</evidence>
<sequence>MNKSELVDAIAASADISKAAAGRALDAVTDSITNALKEGDQVALVGFGTFLVKDRAARTGRNPQTGQPIEIAAAKIPTFKPGKALKDAVN</sequence>
<dbReference type="PANTHER" id="PTHR33175">
    <property type="entry name" value="DNA-BINDING PROTEIN HU"/>
    <property type="match status" value="1"/>
</dbReference>
<keyword evidence="4 6" id="KW-0238">DNA-binding</keyword>
<evidence type="ECO:0000313" key="6">
    <source>
        <dbReference type="EMBL" id="BCD98080.1"/>
    </source>
</evidence>
<accession>A0AAN1WI77</accession>
<dbReference type="GO" id="GO:1990103">
    <property type="term" value="C:DnaA-HU complex"/>
    <property type="evidence" value="ECO:0007669"/>
    <property type="project" value="UniProtKB-ARBA"/>
</dbReference>
<evidence type="ECO:0000256" key="5">
    <source>
        <dbReference type="RuleBase" id="RU003939"/>
    </source>
</evidence>
<dbReference type="Proteomes" id="UP001320119">
    <property type="component" value="Chromosome"/>
</dbReference>
<dbReference type="GO" id="GO:0006270">
    <property type="term" value="P:DNA replication initiation"/>
    <property type="evidence" value="ECO:0007669"/>
    <property type="project" value="UniProtKB-ARBA"/>
</dbReference>
<name>A0AAN1WI77_9GAMM</name>
<dbReference type="PRINTS" id="PR01727">
    <property type="entry name" value="DNABINDINGHU"/>
</dbReference>
<dbReference type="GO" id="GO:0003677">
    <property type="term" value="F:DNA binding"/>
    <property type="evidence" value="ECO:0007669"/>
    <property type="project" value="UniProtKB-KW"/>
</dbReference>
<protein>
    <submittedName>
        <fullName evidence="6">DNA-binding protein HU-beta</fullName>
    </submittedName>
</protein>
<evidence type="ECO:0000256" key="3">
    <source>
        <dbReference type="ARBA" id="ARBA00023067"/>
    </source>
</evidence>
<proteinExistence type="inferred from homology"/>
<evidence type="ECO:0000256" key="1">
    <source>
        <dbReference type="ARBA" id="ARBA00003819"/>
    </source>
</evidence>
<dbReference type="PANTHER" id="PTHR33175:SF3">
    <property type="entry name" value="DNA-BINDING PROTEIN HU-BETA"/>
    <property type="match status" value="1"/>
</dbReference>
<dbReference type="GO" id="GO:0042802">
    <property type="term" value="F:identical protein binding"/>
    <property type="evidence" value="ECO:0007669"/>
    <property type="project" value="UniProtKB-ARBA"/>
</dbReference>
<dbReference type="GO" id="GO:0005829">
    <property type="term" value="C:cytosol"/>
    <property type="evidence" value="ECO:0007669"/>
    <property type="project" value="TreeGrafter"/>
</dbReference>
<dbReference type="RefSeq" id="WP_236982181.1">
    <property type="nucleotide sequence ID" value="NZ_AP023086.1"/>
</dbReference>
<dbReference type="AlphaFoldDB" id="A0AAN1WI77"/>
<comment type="function">
    <text evidence="1">Histone-like DNA-binding protein which is capable of wrapping DNA to stabilize it, and thus to prevent its denaturation under extreme environmental conditions.</text>
</comment>
<dbReference type="CDD" id="cd13831">
    <property type="entry name" value="HU"/>
    <property type="match status" value="1"/>
</dbReference>
<organism evidence="6 7">
    <name type="scientific">Marinagarivorans cellulosilyticus</name>
    <dbReference type="NCBI Taxonomy" id="2721545"/>
    <lineage>
        <taxon>Bacteria</taxon>
        <taxon>Pseudomonadati</taxon>
        <taxon>Pseudomonadota</taxon>
        <taxon>Gammaproteobacteria</taxon>
        <taxon>Cellvibrionales</taxon>
        <taxon>Cellvibrionaceae</taxon>
        <taxon>Marinagarivorans</taxon>
    </lineage>
</organism>
<dbReference type="InterPro" id="IPR020816">
    <property type="entry name" value="Histone-like_DNA-bd_CS"/>
</dbReference>
<dbReference type="GO" id="GO:0030261">
    <property type="term" value="P:chromosome condensation"/>
    <property type="evidence" value="ECO:0007669"/>
    <property type="project" value="UniProtKB-KW"/>
</dbReference>
<evidence type="ECO:0000256" key="2">
    <source>
        <dbReference type="ARBA" id="ARBA00010529"/>
    </source>
</evidence>
<gene>
    <name evidence="6" type="ORF">MARGE09_P2281</name>
</gene>
<dbReference type="InterPro" id="IPR000119">
    <property type="entry name" value="Hist_DNA-bd"/>
</dbReference>